<sequence>MNLLRSKFGILLILSVFLLLISGCGGAKEAVTREVIAPPEAAPEETEPPQPEVPAYTAPLTGLPAEAPVTRRPLAVMVNNAPAARPQSGLMDADLVYEVLAEGGVTRMVAIYQSKADSAKIGPVRSIRPYMIDLGESYHGVLVHAGASNDAFAILQRQHKEDLDEITNAGAYFWRDKSRKAPHNLYSSPEKLLEGAEKRGFATEDANVPGYTFYREREGPVSWQEASRVEIKFQLDNYRVGYEYDAASGRYKRFINGKPHTDLETGEQLTAANVVVLGAEHRVLDDVGRLDVNLELGGDAIVFEKGKMIRAEWIHKQGDIIRFIVDNQELPFVPGNSFIHIVPDSPDFDSHIAVE</sequence>
<dbReference type="PROSITE" id="PS51257">
    <property type="entry name" value="PROKAR_LIPOPROTEIN"/>
    <property type="match status" value="1"/>
</dbReference>
<dbReference type="RefSeq" id="WP_036625814.1">
    <property type="nucleotide sequence ID" value="NZ_BGML01000002.1"/>
</dbReference>
<organism evidence="3 4">
    <name type="scientific">Paenibacillus macerans</name>
    <name type="common">Bacillus macerans</name>
    <dbReference type="NCBI Taxonomy" id="44252"/>
    <lineage>
        <taxon>Bacteria</taxon>
        <taxon>Bacillati</taxon>
        <taxon>Bacillota</taxon>
        <taxon>Bacilli</taxon>
        <taxon>Bacillales</taxon>
        <taxon>Paenibacillaceae</taxon>
        <taxon>Paenibacillus</taxon>
    </lineage>
</organism>
<evidence type="ECO:0008006" key="5">
    <source>
        <dbReference type="Google" id="ProtNLM"/>
    </source>
</evidence>
<evidence type="ECO:0000259" key="2">
    <source>
        <dbReference type="Pfam" id="PF17479"/>
    </source>
</evidence>
<comment type="caution">
    <text evidence="3">The sequence shown here is derived from an EMBL/GenBank/DDBJ whole genome shotgun (WGS) entry which is preliminary data.</text>
</comment>
<reference evidence="3 4" key="1">
    <citation type="submission" date="2014-04" db="EMBL/GenBank/DDBJ databases">
        <authorList>
            <person name="Bishop-Lilly K.A."/>
            <person name="Broomall S.M."/>
            <person name="Chain P.S."/>
            <person name="Chertkov O."/>
            <person name="Coyne S.R."/>
            <person name="Daligault H.E."/>
            <person name="Davenport K.W."/>
            <person name="Erkkila T."/>
            <person name="Frey K.G."/>
            <person name="Gibbons H.S."/>
            <person name="Gu W."/>
            <person name="Jaissle J."/>
            <person name="Johnson S.L."/>
            <person name="Koroleva G.I."/>
            <person name="Ladner J.T."/>
            <person name="Lo C.-C."/>
            <person name="Minogue T.D."/>
            <person name="Munk C."/>
            <person name="Palacios G.F."/>
            <person name="Redden C.L."/>
            <person name="Rosenzweig C.N."/>
            <person name="Scholz M.B."/>
            <person name="Teshima H."/>
            <person name="Xu Y."/>
        </authorList>
    </citation>
    <scope>NUCLEOTIDE SEQUENCE [LARGE SCALE GENOMIC DNA]</scope>
    <source>
        <strain evidence="3 4">8244</strain>
    </source>
</reference>
<evidence type="ECO:0000313" key="3">
    <source>
        <dbReference type="EMBL" id="KFN05717.1"/>
    </source>
</evidence>
<evidence type="ECO:0000313" key="4">
    <source>
        <dbReference type="Proteomes" id="UP000029278"/>
    </source>
</evidence>
<protein>
    <recommendedName>
        <fullName evidence="5">DUF3048 domain-containing protein</fullName>
    </recommendedName>
</protein>
<dbReference type="SUPFAM" id="SSF159774">
    <property type="entry name" value="YerB-like"/>
    <property type="match status" value="1"/>
</dbReference>
<name>A0A090Z510_PAEMA</name>
<feature type="domain" description="DUF3048" evidence="1">
    <location>
        <begin position="60"/>
        <end position="201"/>
    </location>
</feature>
<dbReference type="EMBL" id="JMQA01000038">
    <property type="protein sequence ID" value="KFN05717.1"/>
    <property type="molecule type" value="Genomic_DNA"/>
</dbReference>
<dbReference type="Proteomes" id="UP000029278">
    <property type="component" value="Unassembled WGS sequence"/>
</dbReference>
<dbReference type="Pfam" id="PF11258">
    <property type="entry name" value="DUF3048"/>
    <property type="match status" value="1"/>
</dbReference>
<dbReference type="HOGENOM" id="CLU_045984_0_0_9"/>
<accession>A0A090Z510</accession>
<gene>
    <name evidence="3" type="ORF">DJ90_301</name>
</gene>
<dbReference type="OrthoDB" id="9779102at2"/>
<dbReference type="InterPro" id="IPR023158">
    <property type="entry name" value="YerB-like_sf"/>
</dbReference>
<feature type="domain" description="DUF3048" evidence="2">
    <location>
        <begin position="229"/>
        <end position="339"/>
    </location>
</feature>
<keyword evidence="4" id="KW-1185">Reference proteome</keyword>
<evidence type="ECO:0000259" key="1">
    <source>
        <dbReference type="Pfam" id="PF11258"/>
    </source>
</evidence>
<dbReference type="STRING" id="44252.DJ90_301"/>
<dbReference type="Gene3D" id="3.50.90.10">
    <property type="entry name" value="YerB-like"/>
    <property type="match status" value="1"/>
</dbReference>
<dbReference type="InterPro" id="IPR035328">
    <property type="entry name" value="DUF3048_C"/>
</dbReference>
<dbReference type="AlphaFoldDB" id="A0A090Z510"/>
<dbReference type="GeneID" id="77009348"/>
<proteinExistence type="predicted"/>
<dbReference type="InterPro" id="IPR021416">
    <property type="entry name" value="DUF3048_N"/>
</dbReference>
<dbReference type="PATRIC" id="fig|44252.3.peg.4573"/>
<dbReference type="Pfam" id="PF17479">
    <property type="entry name" value="DUF3048_C"/>
    <property type="match status" value="1"/>
</dbReference>